<dbReference type="GO" id="GO:0035091">
    <property type="term" value="F:phosphatidylinositol binding"/>
    <property type="evidence" value="ECO:0007669"/>
    <property type="project" value="InterPro"/>
</dbReference>
<dbReference type="Proteomes" id="UP000724874">
    <property type="component" value="Unassembled WGS sequence"/>
</dbReference>
<protein>
    <submittedName>
        <fullName evidence="1">Uncharacterized protein</fullName>
    </submittedName>
</protein>
<comment type="caution">
    <text evidence="1">The sequence shown here is derived from an EMBL/GenBank/DDBJ whole genome shotgun (WGS) entry which is preliminary data.</text>
</comment>
<dbReference type="Gene3D" id="3.30.1520.10">
    <property type="entry name" value="Phox-like domain"/>
    <property type="match status" value="1"/>
</dbReference>
<feature type="non-terminal residue" evidence="1">
    <location>
        <position position="179"/>
    </location>
</feature>
<dbReference type="CDD" id="cd06093">
    <property type="entry name" value="PX_domain"/>
    <property type="match status" value="1"/>
</dbReference>
<keyword evidence="2" id="KW-1185">Reference proteome</keyword>
<gene>
    <name evidence="1" type="ORF">CPB84DRAFT_1786621</name>
</gene>
<organism evidence="1 2">
    <name type="scientific">Gymnopilus junonius</name>
    <name type="common">Spectacular rustgill mushroom</name>
    <name type="synonym">Gymnopilus spectabilis subsp. junonius</name>
    <dbReference type="NCBI Taxonomy" id="109634"/>
    <lineage>
        <taxon>Eukaryota</taxon>
        <taxon>Fungi</taxon>
        <taxon>Dikarya</taxon>
        <taxon>Basidiomycota</taxon>
        <taxon>Agaricomycotina</taxon>
        <taxon>Agaricomycetes</taxon>
        <taxon>Agaricomycetidae</taxon>
        <taxon>Agaricales</taxon>
        <taxon>Agaricineae</taxon>
        <taxon>Hymenogastraceae</taxon>
        <taxon>Gymnopilus</taxon>
    </lineage>
</organism>
<dbReference type="AlphaFoldDB" id="A0A9P5NH00"/>
<dbReference type="SUPFAM" id="SSF64268">
    <property type="entry name" value="PX domain"/>
    <property type="match status" value="1"/>
</dbReference>
<reference evidence="1" key="1">
    <citation type="submission" date="2020-11" db="EMBL/GenBank/DDBJ databases">
        <authorList>
            <consortium name="DOE Joint Genome Institute"/>
            <person name="Ahrendt S."/>
            <person name="Riley R."/>
            <person name="Andreopoulos W."/>
            <person name="LaButti K."/>
            <person name="Pangilinan J."/>
            <person name="Ruiz-duenas F.J."/>
            <person name="Barrasa J.M."/>
            <person name="Sanchez-Garcia M."/>
            <person name="Camarero S."/>
            <person name="Miyauchi S."/>
            <person name="Serrano A."/>
            <person name="Linde D."/>
            <person name="Babiker R."/>
            <person name="Drula E."/>
            <person name="Ayuso-Fernandez I."/>
            <person name="Pacheco R."/>
            <person name="Padilla G."/>
            <person name="Ferreira P."/>
            <person name="Barriuso J."/>
            <person name="Kellner H."/>
            <person name="Castanera R."/>
            <person name="Alfaro M."/>
            <person name="Ramirez L."/>
            <person name="Pisabarro A.G."/>
            <person name="Kuo A."/>
            <person name="Tritt A."/>
            <person name="Lipzen A."/>
            <person name="He G."/>
            <person name="Yan M."/>
            <person name="Ng V."/>
            <person name="Cullen D."/>
            <person name="Martin F."/>
            <person name="Rosso M.-N."/>
            <person name="Henrissat B."/>
            <person name="Hibbett D."/>
            <person name="Martinez A.T."/>
            <person name="Grigoriev I.V."/>
        </authorList>
    </citation>
    <scope>NUCLEOTIDE SEQUENCE</scope>
    <source>
        <strain evidence="1">AH 44721</strain>
    </source>
</reference>
<dbReference type="OrthoDB" id="185175at2759"/>
<proteinExistence type="predicted"/>
<evidence type="ECO:0000313" key="2">
    <source>
        <dbReference type="Proteomes" id="UP000724874"/>
    </source>
</evidence>
<evidence type="ECO:0000313" key="1">
    <source>
        <dbReference type="EMBL" id="KAF8887849.1"/>
    </source>
</evidence>
<name>A0A9P5NH00_GYMJU</name>
<dbReference type="EMBL" id="JADNYJ010000088">
    <property type="protein sequence ID" value="KAF8887849.1"/>
    <property type="molecule type" value="Genomic_DNA"/>
</dbReference>
<sequence length="179" mass="20583">MLHVEGISVADSQSRDNPHVIEHNLEATLPGGLQTSGVDIDTIEQLLSNLPYTTITVPHSRIHLKSARESLSFVIHVDPGYWRLKQGYNGWGVEKYYEEIAQLDWRMRESIRSDWHYYKIPELLDAKLLKDNAPVKGDQRRIVLRNYFHTLIQLPVKHSFGIIAFLTTNVVPEKNIAKT</sequence>
<accession>A0A9P5NH00</accession>
<dbReference type="InterPro" id="IPR036871">
    <property type="entry name" value="PX_dom_sf"/>
</dbReference>